<comment type="caution">
    <text evidence="1">The sequence shown here is derived from an EMBL/GenBank/DDBJ whole genome shotgun (WGS) entry which is preliminary data.</text>
</comment>
<name>A0A1G2PK25_TERXR</name>
<evidence type="ECO:0000313" key="1">
    <source>
        <dbReference type="EMBL" id="OHA48647.1"/>
    </source>
</evidence>
<dbReference type="EMBL" id="MHST01000018">
    <property type="protein sequence ID" value="OHA48647.1"/>
    <property type="molecule type" value="Genomic_DNA"/>
</dbReference>
<dbReference type="NCBIfam" id="TIGR01175">
    <property type="entry name" value="pilM"/>
    <property type="match status" value="1"/>
</dbReference>
<proteinExistence type="predicted"/>
<dbReference type="AlphaFoldDB" id="A0A1G2PK25"/>
<protein>
    <recommendedName>
        <fullName evidence="3">SHS2 domain-containing protein</fullName>
    </recommendedName>
</protein>
<gene>
    <name evidence="1" type="ORF">A2682_02560</name>
</gene>
<dbReference type="InterPro" id="IPR050696">
    <property type="entry name" value="FtsA/MreB"/>
</dbReference>
<dbReference type="PANTHER" id="PTHR32432:SF3">
    <property type="entry name" value="ETHANOLAMINE UTILIZATION PROTEIN EUTJ"/>
    <property type="match status" value="1"/>
</dbReference>
<dbReference type="InterPro" id="IPR005883">
    <property type="entry name" value="PilM"/>
</dbReference>
<dbReference type="InterPro" id="IPR043129">
    <property type="entry name" value="ATPase_NBD"/>
</dbReference>
<dbReference type="CDD" id="cd24049">
    <property type="entry name" value="ASKHA_NBD_PilM"/>
    <property type="match status" value="1"/>
</dbReference>
<dbReference type="PIRSF" id="PIRSF019169">
    <property type="entry name" value="PilM"/>
    <property type="match status" value="1"/>
</dbReference>
<dbReference type="Gene3D" id="3.30.420.40">
    <property type="match status" value="2"/>
</dbReference>
<evidence type="ECO:0000313" key="2">
    <source>
        <dbReference type="Proteomes" id="UP000178690"/>
    </source>
</evidence>
<reference evidence="1 2" key="1">
    <citation type="journal article" date="2016" name="Nat. Commun.">
        <title>Thousands of microbial genomes shed light on interconnected biogeochemical processes in an aquifer system.</title>
        <authorList>
            <person name="Anantharaman K."/>
            <person name="Brown C.T."/>
            <person name="Hug L.A."/>
            <person name="Sharon I."/>
            <person name="Castelle C.J."/>
            <person name="Probst A.J."/>
            <person name="Thomas B.C."/>
            <person name="Singh A."/>
            <person name="Wilkins M.J."/>
            <person name="Karaoz U."/>
            <person name="Brodie E.L."/>
            <person name="Williams K.H."/>
            <person name="Hubbard S.S."/>
            <person name="Banfield J.F."/>
        </authorList>
    </citation>
    <scope>NUCLEOTIDE SEQUENCE [LARGE SCALE GENOMIC DNA]</scope>
    <source>
        <strain evidence="2">RIFCSPHIGHO2_01_FULL_58_15</strain>
    </source>
</reference>
<evidence type="ECO:0008006" key="3">
    <source>
        <dbReference type="Google" id="ProtNLM"/>
    </source>
</evidence>
<dbReference type="Pfam" id="PF11104">
    <property type="entry name" value="PilM_2"/>
    <property type="match status" value="1"/>
</dbReference>
<dbReference type="Proteomes" id="UP000178690">
    <property type="component" value="Unassembled WGS sequence"/>
</dbReference>
<dbReference type="SUPFAM" id="SSF53067">
    <property type="entry name" value="Actin-like ATPase domain"/>
    <property type="match status" value="2"/>
</dbReference>
<accession>A0A1G2PK25</accession>
<dbReference type="STRING" id="1802363.A2682_02560"/>
<dbReference type="Gene3D" id="3.30.1490.300">
    <property type="match status" value="1"/>
</dbReference>
<dbReference type="PANTHER" id="PTHR32432">
    <property type="entry name" value="CELL DIVISION PROTEIN FTSA-RELATED"/>
    <property type="match status" value="1"/>
</dbReference>
<sequence>MEDVMWNPLSMIRRPARSLLGIDIGTSSVKVAEIAGSAKEATLLSYGELRSYGYLTRLREPLQSSALTMLESDVAEMIRNILEVSGARSRRASVGIPLFSSFFTTLELPPMTQQELQEAIPYQAQQIVPIPVSEVILDWEIIGRIGGTQGGGGQPREKLLVLLVAVPREVVDRYVRIAKLAAVELEALEVEAFSLVRAAFRGDQRTLALLDIGARSTNMLVAEEGTVRLSRSIDASGSELTSAVARSLGIGMGRAEAMKIAYGIGDAASPDIRRLLTGVLETIVGELGKLVATYRRNYGKSVEALVLTGGSSTLPGLTTYLSDRLSLPVSLAVPFRGLHYPQELEPVLEEIGPSFTVAVGLALRHAIPSAVTPQLSS</sequence>
<organism evidence="1 2">
    <name type="scientific">Terrybacteria sp. (strain RIFCSPHIGHO2_01_FULL_58_15)</name>
    <dbReference type="NCBI Taxonomy" id="1802363"/>
    <lineage>
        <taxon>Bacteria</taxon>
        <taxon>Candidatus Terryibacteriota</taxon>
    </lineage>
</organism>